<evidence type="ECO:0000313" key="3">
    <source>
        <dbReference type="Proteomes" id="UP000249115"/>
    </source>
</evidence>
<accession>A0A2W7REC5</accession>
<reference evidence="2 3" key="1">
    <citation type="submission" date="2018-06" db="EMBL/GenBank/DDBJ databases">
        <title>Genomic Encyclopedia of Archaeal and Bacterial Type Strains, Phase II (KMG-II): from individual species to whole genera.</title>
        <authorList>
            <person name="Goeker M."/>
        </authorList>
    </citation>
    <scope>NUCLEOTIDE SEQUENCE [LARGE SCALE GENOMIC DNA]</scope>
    <source>
        <strain evidence="2 3">DSM 22686</strain>
    </source>
</reference>
<proteinExistence type="predicted"/>
<comment type="caution">
    <text evidence="2">The sequence shown here is derived from an EMBL/GenBank/DDBJ whole genome shotgun (WGS) entry which is preliminary data.</text>
</comment>
<dbReference type="EMBL" id="QKZU01000005">
    <property type="protein sequence ID" value="PZX58491.1"/>
    <property type="molecule type" value="Genomic_DNA"/>
</dbReference>
<dbReference type="AlphaFoldDB" id="A0A2W7REC5"/>
<protein>
    <submittedName>
        <fullName evidence="2">Uncharacterized protein</fullName>
    </submittedName>
</protein>
<sequence length="73" mass="8211">MLNTGIKANSVTRHRSSDSYRYSLLSKENIGIGRFEDNNFYSIIIFSLCTISAYFDLSAVAKQLSSKVLIGER</sequence>
<gene>
    <name evidence="2" type="ORF">LV84_01700</name>
</gene>
<feature type="transmembrane region" description="Helical" evidence="1">
    <location>
        <begin position="40"/>
        <end position="57"/>
    </location>
</feature>
<name>A0A2W7REC5_9BACT</name>
<organism evidence="2 3">
    <name type="scientific">Algoriphagus ratkowskyi</name>
    <dbReference type="NCBI Taxonomy" id="57028"/>
    <lineage>
        <taxon>Bacteria</taxon>
        <taxon>Pseudomonadati</taxon>
        <taxon>Bacteroidota</taxon>
        <taxon>Cytophagia</taxon>
        <taxon>Cytophagales</taxon>
        <taxon>Cyclobacteriaceae</taxon>
        <taxon>Algoriphagus</taxon>
    </lineage>
</organism>
<evidence type="ECO:0000256" key="1">
    <source>
        <dbReference type="SAM" id="Phobius"/>
    </source>
</evidence>
<keyword evidence="1" id="KW-1133">Transmembrane helix</keyword>
<evidence type="ECO:0000313" key="2">
    <source>
        <dbReference type="EMBL" id="PZX58491.1"/>
    </source>
</evidence>
<keyword evidence="1" id="KW-0472">Membrane</keyword>
<dbReference type="Proteomes" id="UP000249115">
    <property type="component" value="Unassembled WGS sequence"/>
</dbReference>
<keyword evidence="1" id="KW-0812">Transmembrane</keyword>